<sequence length="110" mass="13032">MIKIDDVKLNLLEPKEHPERNKNFMLVFASDNKNICMAFNWAIESILKREGLSPYHHTEKELVKQHEPGLHEWEIREEGRKEHLEKLVAEIEERAKETADIFDHFGAEIE</sequence>
<dbReference type="AlphaFoldDB" id="A0A1G2PWR1"/>
<dbReference type="Proteomes" id="UP000176951">
    <property type="component" value="Unassembled WGS sequence"/>
</dbReference>
<dbReference type="EMBL" id="MHSW01000012">
    <property type="protein sequence ID" value="OHA52199.1"/>
    <property type="molecule type" value="Genomic_DNA"/>
</dbReference>
<evidence type="ECO:0000313" key="2">
    <source>
        <dbReference type="Proteomes" id="UP000176951"/>
    </source>
</evidence>
<protein>
    <submittedName>
        <fullName evidence="1">Uncharacterized protein</fullName>
    </submittedName>
</protein>
<name>A0A1G2PWR1_9BACT</name>
<accession>A0A1G2PWR1</accession>
<evidence type="ECO:0000313" key="1">
    <source>
        <dbReference type="EMBL" id="OHA52199.1"/>
    </source>
</evidence>
<reference evidence="1 2" key="1">
    <citation type="journal article" date="2016" name="Nat. Commun.">
        <title>Thousands of microbial genomes shed light on interconnected biogeochemical processes in an aquifer system.</title>
        <authorList>
            <person name="Anantharaman K."/>
            <person name="Brown C.T."/>
            <person name="Hug L.A."/>
            <person name="Sharon I."/>
            <person name="Castelle C.J."/>
            <person name="Probst A.J."/>
            <person name="Thomas B.C."/>
            <person name="Singh A."/>
            <person name="Wilkins M.J."/>
            <person name="Karaoz U."/>
            <person name="Brodie E.L."/>
            <person name="Williams K.H."/>
            <person name="Hubbard S.S."/>
            <person name="Banfield J.F."/>
        </authorList>
    </citation>
    <scope>NUCLEOTIDE SEQUENCE [LARGE SCALE GENOMIC DNA]</scope>
</reference>
<organism evidence="1 2">
    <name type="scientific">Candidatus Terrybacteria bacterium RIFCSPLOWO2_01_FULL_40_23</name>
    <dbReference type="NCBI Taxonomy" id="1802366"/>
    <lineage>
        <taxon>Bacteria</taxon>
        <taxon>Candidatus Terryibacteriota</taxon>
    </lineage>
</organism>
<proteinExistence type="predicted"/>
<comment type="caution">
    <text evidence="1">The sequence shown here is derived from an EMBL/GenBank/DDBJ whole genome shotgun (WGS) entry which is preliminary data.</text>
</comment>
<gene>
    <name evidence="1" type="ORF">A3A97_04815</name>
</gene>